<dbReference type="Proteomes" id="UP000887566">
    <property type="component" value="Unplaced"/>
</dbReference>
<evidence type="ECO:0000256" key="3">
    <source>
        <dbReference type="ARBA" id="ARBA00012202"/>
    </source>
</evidence>
<dbReference type="Pfam" id="PF00211">
    <property type="entry name" value="Guanylate_cyc"/>
    <property type="match status" value="1"/>
</dbReference>
<dbReference type="CDD" id="cd07302">
    <property type="entry name" value="CHD"/>
    <property type="match status" value="1"/>
</dbReference>
<evidence type="ECO:0000256" key="9">
    <source>
        <dbReference type="ARBA" id="ARBA00023239"/>
    </source>
</evidence>
<evidence type="ECO:0000256" key="1">
    <source>
        <dbReference type="ARBA" id="ARBA00001436"/>
    </source>
</evidence>
<name>A0A914X493_9BILA</name>
<evidence type="ECO:0000256" key="11">
    <source>
        <dbReference type="SAM" id="Coils"/>
    </source>
</evidence>
<keyword evidence="4" id="KW-0812">Transmembrane</keyword>
<dbReference type="GO" id="GO:0009581">
    <property type="term" value="P:detection of external stimulus"/>
    <property type="evidence" value="ECO:0007669"/>
    <property type="project" value="UniProtKB-ARBA"/>
</dbReference>
<keyword evidence="9" id="KW-0456">Lyase</keyword>
<dbReference type="FunFam" id="3.30.70.1230:FF:000035">
    <property type="entry name" value="Guanylate cyclase"/>
    <property type="match status" value="1"/>
</dbReference>
<dbReference type="Pfam" id="PF07714">
    <property type="entry name" value="PK_Tyr_Ser-Thr"/>
    <property type="match status" value="1"/>
</dbReference>
<evidence type="ECO:0000256" key="10">
    <source>
        <dbReference type="ARBA" id="ARBA00023293"/>
    </source>
</evidence>
<dbReference type="SUPFAM" id="SSF56112">
    <property type="entry name" value="Protein kinase-like (PK-like)"/>
    <property type="match status" value="1"/>
</dbReference>
<dbReference type="WBParaSite" id="PSAMB.scaffold6285size9808.g28216.t1">
    <property type="protein sequence ID" value="PSAMB.scaffold6285size9808.g28216.t1"/>
    <property type="gene ID" value="PSAMB.scaffold6285size9808.g28216"/>
</dbReference>
<accession>A0A914X493</accession>
<proteinExistence type="predicted"/>
<dbReference type="GO" id="GO:0004383">
    <property type="term" value="F:guanylate cyclase activity"/>
    <property type="evidence" value="ECO:0007669"/>
    <property type="project" value="UniProtKB-EC"/>
</dbReference>
<comment type="subcellular location">
    <subcellularLocation>
        <location evidence="2">Membrane</location>
        <topology evidence="2">Single-pass membrane protein</topology>
    </subcellularLocation>
</comment>
<evidence type="ECO:0000256" key="8">
    <source>
        <dbReference type="ARBA" id="ARBA00023180"/>
    </source>
</evidence>
<dbReference type="GO" id="GO:0042330">
    <property type="term" value="P:taxis"/>
    <property type="evidence" value="ECO:0007669"/>
    <property type="project" value="UniProtKB-ARBA"/>
</dbReference>
<keyword evidence="6" id="KW-1133">Transmembrane helix</keyword>
<dbReference type="InterPro" id="IPR029787">
    <property type="entry name" value="Nucleotide_cyclase"/>
</dbReference>
<dbReference type="GO" id="GO:0009266">
    <property type="term" value="P:response to temperature stimulus"/>
    <property type="evidence" value="ECO:0007669"/>
    <property type="project" value="UniProtKB-ARBA"/>
</dbReference>
<evidence type="ECO:0000256" key="4">
    <source>
        <dbReference type="ARBA" id="ARBA00022692"/>
    </source>
</evidence>
<dbReference type="GO" id="GO:0004016">
    <property type="term" value="F:adenylate cyclase activity"/>
    <property type="evidence" value="ECO:0007669"/>
    <property type="project" value="TreeGrafter"/>
</dbReference>
<evidence type="ECO:0000256" key="7">
    <source>
        <dbReference type="ARBA" id="ARBA00023136"/>
    </source>
</evidence>
<dbReference type="InterPro" id="IPR001245">
    <property type="entry name" value="Ser-Thr/Tyr_kinase_cat_dom"/>
</dbReference>
<dbReference type="PANTHER" id="PTHR11920">
    <property type="entry name" value="GUANYLYL CYCLASE"/>
    <property type="match status" value="1"/>
</dbReference>
<dbReference type="InterPro" id="IPR001054">
    <property type="entry name" value="A/G_cyclase"/>
</dbReference>
<dbReference type="GO" id="GO:0005886">
    <property type="term" value="C:plasma membrane"/>
    <property type="evidence" value="ECO:0007669"/>
    <property type="project" value="TreeGrafter"/>
</dbReference>
<evidence type="ECO:0000259" key="12">
    <source>
        <dbReference type="PROSITE" id="PS50011"/>
    </source>
</evidence>
<feature type="coiled-coil region" evidence="11">
    <location>
        <begin position="243"/>
        <end position="281"/>
    </location>
</feature>
<dbReference type="EC" id="4.6.1.2" evidence="3"/>
<dbReference type="GO" id="GO:0005524">
    <property type="term" value="F:ATP binding"/>
    <property type="evidence" value="ECO:0007669"/>
    <property type="project" value="InterPro"/>
</dbReference>
<dbReference type="PROSITE" id="PS50125">
    <property type="entry name" value="GUANYLATE_CYCLASE_2"/>
    <property type="match status" value="1"/>
</dbReference>
<evidence type="ECO:0000313" key="14">
    <source>
        <dbReference type="Proteomes" id="UP000887566"/>
    </source>
</evidence>
<dbReference type="InterPro" id="IPR000719">
    <property type="entry name" value="Prot_kinase_dom"/>
</dbReference>
<keyword evidence="10" id="KW-0141">cGMP biosynthesis</keyword>
<keyword evidence="8" id="KW-0325">Glycoprotein</keyword>
<sequence length="489" mass="54817">ASLMSVKSVRTGSKSAVSTVGRARAVVGSNHACVRIFVQTSSVQLDDKDLRLLFHLQQLVHDNLNPFLGMCFNDPNEQHLMILWKFCSRGSLQELIHNEDIRLEESFKNAFIRDIARGLQFLHSSAIGFHGGLRTSRCLIDNHFVVKLTDFGIEPIIARWKRAKYITNRPEQHSPSHNVLREIANHSSGRRLFRPSIAHEHENHRDLIVLMQSCWSEEPSARPSLKQVRVVTKRLTKSRGGLVDQMMGVMDQYTNNLEKLIKDRTKQIETTQKQADKLLKQMLPASIAAELKMGRPVQPKSYESATVLFSDIVGFTSLCADSSAMQVINFVNGMFTGFDAIIAEHDANKIETIGDAYMIVSGVPNENDTQHVMNIACVALAMRMYLFNYVIPHRHNQRLKCRIGVNTGPLAAGVVGRTAPKYCLFGDTVQIAALMENSGMPGKIQITNATYSLLEKNYPTITCTFRGNINIAGKGTFITYWLDGKKKTT</sequence>
<dbReference type="AlphaFoldDB" id="A0A914X493"/>
<dbReference type="InterPro" id="IPR011009">
    <property type="entry name" value="Kinase-like_dom_sf"/>
</dbReference>
<feature type="domain" description="Guanylate cyclase" evidence="13">
    <location>
        <begin position="306"/>
        <end position="436"/>
    </location>
</feature>
<keyword evidence="7" id="KW-0472">Membrane</keyword>
<dbReference type="GO" id="GO:0035556">
    <property type="term" value="P:intracellular signal transduction"/>
    <property type="evidence" value="ECO:0007669"/>
    <property type="project" value="InterPro"/>
</dbReference>
<keyword evidence="14" id="KW-1185">Reference proteome</keyword>
<dbReference type="GO" id="GO:0009582">
    <property type="term" value="P:detection of abiotic stimulus"/>
    <property type="evidence" value="ECO:0007669"/>
    <property type="project" value="UniProtKB-ARBA"/>
</dbReference>
<keyword evidence="5" id="KW-0547">Nucleotide-binding</keyword>
<evidence type="ECO:0000256" key="6">
    <source>
        <dbReference type="ARBA" id="ARBA00022989"/>
    </source>
</evidence>
<dbReference type="GO" id="GO:0004672">
    <property type="term" value="F:protein kinase activity"/>
    <property type="evidence" value="ECO:0007669"/>
    <property type="project" value="InterPro"/>
</dbReference>
<dbReference type="InterPro" id="IPR050401">
    <property type="entry name" value="Cyclic_nucleotide_synthase"/>
</dbReference>
<evidence type="ECO:0000259" key="13">
    <source>
        <dbReference type="PROSITE" id="PS50125"/>
    </source>
</evidence>
<evidence type="ECO:0000256" key="2">
    <source>
        <dbReference type="ARBA" id="ARBA00004167"/>
    </source>
</evidence>
<dbReference type="PROSITE" id="PS50011">
    <property type="entry name" value="PROTEIN_KINASE_DOM"/>
    <property type="match status" value="1"/>
</dbReference>
<evidence type="ECO:0000256" key="5">
    <source>
        <dbReference type="ARBA" id="ARBA00022741"/>
    </source>
</evidence>
<reference evidence="15" key="1">
    <citation type="submission" date="2022-11" db="UniProtKB">
        <authorList>
            <consortium name="WormBaseParasite"/>
        </authorList>
    </citation>
    <scope>IDENTIFICATION</scope>
</reference>
<keyword evidence="11" id="KW-0175">Coiled coil</keyword>
<protein>
    <recommendedName>
        <fullName evidence="3">guanylate cyclase</fullName>
        <ecNumber evidence="3">4.6.1.2</ecNumber>
    </recommendedName>
</protein>
<dbReference type="GO" id="GO:0007168">
    <property type="term" value="P:receptor guanylyl cyclase signaling pathway"/>
    <property type="evidence" value="ECO:0007669"/>
    <property type="project" value="TreeGrafter"/>
</dbReference>
<dbReference type="SMART" id="SM00044">
    <property type="entry name" value="CYCc"/>
    <property type="match status" value="1"/>
</dbReference>
<dbReference type="Gene3D" id="3.30.70.1230">
    <property type="entry name" value="Nucleotide cyclase"/>
    <property type="match status" value="1"/>
</dbReference>
<feature type="domain" description="Protein kinase" evidence="12">
    <location>
        <begin position="3"/>
        <end position="284"/>
    </location>
</feature>
<dbReference type="SUPFAM" id="SSF55073">
    <property type="entry name" value="Nucleotide cyclase"/>
    <property type="match status" value="1"/>
</dbReference>
<comment type="catalytic activity">
    <reaction evidence="1">
        <text>GTP = 3',5'-cyclic GMP + diphosphate</text>
        <dbReference type="Rhea" id="RHEA:13665"/>
        <dbReference type="ChEBI" id="CHEBI:33019"/>
        <dbReference type="ChEBI" id="CHEBI:37565"/>
        <dbReference type="ChEBI" id="CHEBI:57746"/>
        <dbReference type="EC" id="4.6.1.2"/>
    </reaction>
</comment>
<dbReference type="GO" id="GO:0001653">
    <property type="term" value="F:peptide receptor activity"/>
    <property type="evidence" value="ECO:0007669"/>
    <property type="project" value="TreeGrafter"/>
</dbReference>
<dbReference type="PANTHER" id="PTHR11920:SF501">
    <property type="entry name" value="GUANYLATE CYCLASE 32E"/>
    <property type="match status" value="1"/>
</dbReference>
<evidence type="ECO:0000313" key="15">
    <source>
        <dbReference type="WBParaSite" id="PSAMB.scaffold6285size9808.g28216.t1"/>
    </source>
</evidence>
<dbReference type="GO" id="GO:0043005">
    <property type="term" value="C:neuron projection"/>
    <property type="evidence" value="ECO:0007669"/>
    <property type="project" value="UniProtKB-ARBA"/>
</dbReference>
<dbReference type="Gene3D" id="1.10.510.10">
    <property type="entry name" value="Transferase(Phosphotransferase) domain 1"/>
    <property type="match status" value="2"/>
</dbReference>
<organism evidence="14 15">
    <name type="scientific">Plectus sambesii</name>
    <dbReference type="NCBI Taxonomy" id="2011161"/>
    <lineage>
        <taxon>Eukaryota</taxon>
        <taxon>Metazoa</taxon>
        <taxon>Ecdysozoa</taxon>
        <taxon>Nematoda</taxon>
        <taxon>Chromadorea</taxon>
        <taxon>Plectida</taxon>
        <taxon>Plectina</taxon>
        <taxon>Plectoidea</taxon>
        <taxon>Plectidae</taxon>
        <taxon>Plectus</taxon>
    </lineage>
</organism>